<dbReference type="PANTHER" id="PTHR43229:SF2">
    <property type="entry name" value="NODULATION PROTEIN J"/>
    <property type="match status" value="1"/>
</dbReference>
<feature type="transmembrane region" description="Helical" evidence="6">
    <location>
        <begin position="73"/>
        <end position="97"/>
    </location>
</feature>
<dbReference type="GO" id="GO:0043190">
    <property type="term" value="C:ATP-binding cassette (ABC) transporter complex"/>
    <property type="evidence" value="ECO:0007669"/>
    <property type="project" value="InterPro"/>
</dbReference>
<name>A0A4P6EMF3_9MICO</name>
<accession>A0A4P6EMF3</accession>
<dbReference type="PROSITE" id="PS51012">
    <property type="entry name" value="ABC_TM2"/>
    <property type="match status" value="1"/>
</dbReference>
<dbReference type="KEGG" id="xyl:ET495_13330"/>
<dbReference type="GO" id="GO:0140359">
    <property type="term" value="F:ABC-type transporter activity"/>
    <property type="evidence" value="ECO:0007669"/>
    <property type="project" value="InterPro"/>
</dbReference>
<dbReference type="GO" id="GO:0046677">
    <property type="term" value="P:response to antibiotic"/>
    <property type="evidence" value="ECO:0007669"/>
    <property type="project" value="UniProtKB-KW"/>
</dbReference>
<dbReference type="InterPro" id="IPR000412">
    <property type="entry name" value="ABC_2_transport"/>
</dbReference>
<feature type="transmembrane region" description="Helical" evidence="6">
    <location>
        <begin position="187"/>
        <end position="207"/>
    </location>
</feature>
<keyword evidence="2 6" id="KW-0812">Transmembrane</keyword>
<feature type="transmembrane region" description="Helical" evidence="6">
    <location>
        <begin position="254"/>
        <end position="273"/>
    </location>
</feature>
<comment type="subcellular location">
    <subcellularLocation>
        <location evidence="6">Cell membrane</location>
        <topology evidence="6">Multi-pass membrane protein</topology>
    </subcellularLocation>
    <subcellularLocation>
        <location evidence="1">Membrane</location>
        <topology evidence="1">Multi-pass membrane protein</topology>
    </subcellularLocation>
</comment>
<evidence type="ECO:0000256" key="6">
    <source>
        <dbReference type="RuleBase" id="RU361157"/>
    </source>
</evidence>
<dbReference type="Pfam" id="PF01061">
    <property type="entry name" value="ABC2_membrane"/>
    <property type="match status" value="1"/>
</dbReference>
<evidence type="ECO:0000256" key="1">
    <source>
        <dbReference type="ARBA" id="ARBA00004141"/>
    </source>
</evidence>
<dbReference type="PIRSF" id="PIRSF006648">
    <property type="entry name" value="DrrB"/>
    <property type="match status" value="1"/>
</dbReference>
<keyword evidence="3 6" id="KW-1133">Transmembrane helix</keyword>
<evidence type="ECO:0000256" key="2">
    <source>
        <dbReference type="ARBA" id="ARBA00022692"/>
    </source>
</evidence>
<evidence type="ECO:0000256" key="3">
    <source>
        <dbReference type="ARBA" id="ARBA00022989"/>
    </source>
</evidence>
<dbReference type="AlphaFoldDB" id="A0A4P6EMF3"/>
<keyword evidence="6" id="KW-1003">Cell membrane</keyword>
<dbReference type="OrthoDB" id="670210at2"/>
<feature type="transmembrane region" description="Helical" evidence="6">
    <location>
        <begin position="153"/>
        <end position="175"/>
    </location>
</feature>
<comment type="similarity">
    <text evidence="6">Belongs to the ABC-2 integral membrane protein family.</text>
</comment>
<feature type="transmembrane region" description="Helical" evidence="6">
    <location>
        <begin position="44"/>
        <end position="67"/>
    </location>
</feature>
<dbReference type="InterPro" id="IPR047817">
    <property type="entry name" value="ABC2_TM_bact-type"/>
</dbReference>
<dbReference type="PANTHER" id="PTHR43229">
    <property type="entry name" value="NODULATION PROTEIN J"/>
    <property type="match status" value="1"/>
</dbReference>
<dbReference type="InterPro" id="IPR051784">
    <property type="entry name" value="Nod_factor_ABC_transporter"/>
</dbReference>
<feature type="domain" description="ABC transmembrane type-2" evidence="7">
    <location>
        <begin position="43"/>
        <end position="276"/>
    </location>
</feature>
<evidence type="ECO:0000313" key="9">
    <source>
        <dbReference type="Proteomes" id="UP000291758"/>
    </source>
</evidence>
<keyword evidence="6" id="KW-0813">Transport</keyword>
<keyword evidence="5" id="KW-0046">Antibiotic resistance</keyword>
<gene>
    <name evidence="8" type="ORF">ET495_13330</name>
</gene>
<keyword evidence="4 6" id="KW-0472">Membrane</keyword>
<dbReference type="Proteomes" id="UP000291758">
    <property type="component" value="Chromosome"/>
</dbReference>
<proteinExistence type="inferred from homology"/>
<dbReference type="RefSeq" id="WP_129205199.1">
    <property type="nucleotide sequence ID" value="NZ_CP035495.1"/>
</dbReference>
<reference evidence="8 9" key="1">
    <citation type="submission" date="2019-01" db="EMBL/GenBank/DDBJ databases">
        <title>Genome sequencing of strain 2JSPR-7.</title>
        <authorList>
            <person name="Heo J."/>
            <person name="Kim S.-J."/>
            <person name="Kim J.-S."/>
            <person name="Hong S.-B."/>
            <person name="Kwon S.-W."/>
        </authorList>
    </citation>
    <scope>NUCLEOTIDE SEQUENCE [LARGE SCALE GENOMIC DNA]</scope>
    <source>
        <strain evidence="8 9">2JSPR-7</strain>
    </source>
</reference>
<organism evidence="8 9">
    <name type="scientific">Xylanimonas allomyrinae</name>
    <dbReference type="NCBI Taxonomy" id="2509459"/>
    <lineage>
        <taxon>Bacteria</taxon>
        <taxon>Bacillati</taxon>
        <taxon>Actinomycetota</taxon>
        <taxon>Actinomycetes</taxon>
        <taxon>Micrococcales</taxon>
        <taxon>Promicromonosporaceae</taxon>
        <taxon>Xylanimonas</taxon>
    </lineage>
</organism>
<evidence type="ECO:0000256" key="5">
    <source>
        <dbReference type="ARBA" id="ARBA00023251"/>
    </source>
</evidence>
<keyword evidence="9" id="KW-1185">Reference proteome</keyword>
<evidence type="ECO:0000256" key="4">
    <source>
        <dbReference type="ARBA" id="ARBA00023136"/>
    </source>
</evidence>
<dbReference type="InterPro" id="IPR013525">
    <property type="entry name" value="ABC2_TM"/>
</dbReference>
<protein>
    <recommendedName>
        <fullName evidence="6">Transport permease protein</fullName>
    </recommendedName>
</protein>
<sequence length="277" mass="28969">MTSALAPATAPRHAALRTAVRDAVSDAVTMTARSVRLFTRDVDAMLTAAVLPVLILLMFTLVFGGAIDVGVDYVTYATPGIILLCAGFGAANAALAVEQDMSGGMVDRLRSLPMRSWTFVLGHVGASLLRNLVTSAIVFGVAVLIGFRPTASLLGWLGAVGMLLLFVNAIAWAAAFTGVMVRSADAAGGFSFGVMFLPYISSAFVPVETMPTWLRGFAQHQPVTPLIETVRGLLVPGTPGAVSGAELGSTALTAVIWCVGLAVVFAILAAWGYRRRR</sequence>
<dbReference type="EMBL" id="CP035495">
    <property type="protein sequence ID" value="QAY64040.1"/>
    <property type="molecule type" value="Genomic_DNA"/>
</dbReference>
<evidence type="ECO:0000313" key="8">
    <source>
        <dbReference type="EMBL" id="QAY64040.1"/>
    </source>
</evidence>
<feature type="transmembrane region" description="Helical" evidence="6">
    <location>
        <begin position="118"/>
        <end position="147"/>
    </location>
</feature>
<evidence type="ECO:0000259" key="7">
    <source>
        <dbReference type="PROSITE" id="PS51012"/>
    </source>
</evidence>